<gene>
    <name evidence="1" type="ORF">JOC47_000619</name>
</gene>
<sequence>MGEEEKQNHLSFEELHTKLMKKYSKNKYNMNVENEKKFHNDISLIFNYNYEDEKKNHIYKSELYTE</sequence>
<dbReference type="AlphaFoldDB" id="A0A939BM80"/>
<dbReference type="EMBL" id="JAFBDQ010000003">
    <property type="protein sequence ID" value="MBM7555785.1"/>
    <property type="molecule type" value="Genomic_DNA"/>
</dbReference>
<evidence type="ECO:0000313" key="1">
    <source>
        <dbReference type="EMBL" id="MBM7555785.1"/>
    </source>
</evidence>
<dbReference type="RefSeq" id="WP_204700512.1">
    <property type="nucleotide sequence ID" value="NZ_JAFBDQ010000003.1"/>
</dbReference>
<comment type="caution">
    <text evidence="1">The sequence shown here is derived from an EMBL/GenBank/DDBJ whole genome shotgun (WGS) entry which is preliminary data.</text>
</comment>
<protein>
    <submittedName>
        <fullName evidence="1">Uncharacterized protein</fullName>
    </submittedName>
</protein>
<organism evidence="1 2">
    <name type="scientific">Halanaerobacter jeridensis</name>
    <dbReference type="NCBI Taxonomy" id="706427"/>
    <lineage>
        <taxon>Bacteria</taxon>
        <taxon>Bacillati</taxon>
        <taxon>Bacillota</taxon>
        <taxon>Clostridia</taxon>
        <taxon>Halanaerobiales</taxon>
        <taxon>Halobacteroidaceae</taxon>
        <taxon>Halanaerobacter</taxon>
    </lineage>
</organism>
<name>A0A939BM80_9FIRM</name>
<reference evidence="1" key="1">
    <citation type="submission" date="2021-01" db="EMBL/GenBank/DDBJ databases">
        <title>Genomic Encyclopedia of Type Strains, Phase IV (KMG-IV): sequencing the most valuable type-strain genomes for metagenomic binning, comparative biology and taxonomic classification.</title>
        <authorList>
            <person name="Goeker M."/>
        </authorList>
    </citation>
    <scope>NUCLEOTIDE SEQUENCE</scope>
    <source>
        <strain evidence="1">DSM 23230</strain>
    </source>
</reference>
<proteinExistence type="predicted"/>
<dbReference type="Proteomes" id="UP000774000">
    <property type="component" value="Unassembled WGS sequence"/>
</dbReference>
<feature type="non-terminal residue" evidence="1">
    <location>
        <position position="66"/>
    </location>
</feature>
<evidence type="ECO:0000313" key="2">
    <source>
        <dbReference type="Proteomes" id="UP000774000"/>
    </source>
</evidence>
<keyword evidence="2" id="KW-1185">Reference proteome</keyword>
<accession>A0A939BM80</accession>